<evidence type="ECO:0000256" key="5">
    <source>
        <dbReference type="ARBA" id="ARBA00022676"/>
    </source>
</evidence>
<evidence type="ECO:0000256" key="11">
    <source>
        <dbReference type="ARBA" id="ARBA00032921"/>
    </source>
</evidence>
<dbReference type="Proteomes" id="UP000006753">
    <property type="component" value="Unassembled WGS sequence"/>
</dbReference>
<dbReference type="InterPro" id="IPR029058">
    <property type="entry name" value="AB_hydrolase_fold"/>
</dbReference>
<dbReference type="InterPro" id="IPR006693">
    <property type="entry name" value="AB_hydrolase_lipase"/>
</dbReference>
<dbReference type="UniPathway" id="UPA00378"/>
<feature type="transmembrane region" description="Helical" evidence="13">
    <location>
        <begin position="2066"/>
        <end position="2092"/>
    </location>
</feature>
<evidence type="ECO:0000256" key="1">
    <source>
        <dbReference type="ARBA" id="ARBA00004477"/>
    </source>
</evidence>
<feature type="transmembrane region" description="Helical" evidence="13">
    <location>
        <begin position="1569"/>
        <end position="1588"/>
    </location>
</feature>
<feature type="transmembrane region" description="Helical" evidence="13">
    <location>
        <begin position="1453"/>
        <end position="1474"/>
    </location>
</feature>
<gene>
    <name evidence="15" type="ORF">MBM_00132</name>
</gene>
<dbReference type="GO" id="GO:0022857">
    <property type="term" value="F:transmembrane transporter activity"/>
    <property type="evidence" value="ECO:0007669"/>
    <property type="project" value="InterPro"/>
</dbReference>
<dbReference type="HOGENOM" id="CLU_232352_0_0_1"/>
<keyword evidence="9 13" id="KW-1133">Transmembrane helix</keyword>
<evidence type="ECO:0000256" key="6">
    <source>
        <dbReference type="ARBA" id="ARBA00022679"/>
    </source>
</evidence>
<name>K1Y783_MARBU</name>
<dbReference type="Gene3D" id="3.40.50.1820">
    <property type="entry name" value="alpha/beta hydrolase"/>
    <property type="match status" value="1"/>
</dbReference>
<evidence type="ECO:0000256" key="2">
    <source>
        <dbReference type="ARBA" id="ARBA00004922"/>
    </source>
</evidence>
<organism evidence="15 16">
    <name type="scientific">Marssonina brunnea f. sp. multigermtubi (strain MB_m1)</name>
    <name type="common">Marssonina leaf spot fungus</name>
    <dbReference type="NCBI Taxonomy" id="1072389"/>
    <lineage>
        <taxon>Eukaryota</taxon>
        <taxon>Fungi</taxon>
        <taxon>Dikarya</taxon>
        <taxon>Ascomycota</taxon>
        <taxon>Pezizomycotina</taxon>
        <taxon>Leotiomycetes</taxon>
        <taxon>Helotiales</taxon>
        <taxon>Drepanopezizaceae</taxon>
        <taxon>Drepanopeziza</taxon>
    </lineage>
</organism>
<sequence length="2103" mass="230739">MASTGSETAATQSTVEQTDVAHVNIPESSQADGAEVSGAQPAITEPEINQPISTQPEPNILEPTRNDPTHLPEPVVSQSDKASPTKTSRATKLPFLANILKSPTTSLKSGAAPAAPSSTSEISQNPQAIDAVSSEQNGASNEAMEGSEPATSRIPLLAALRNRGSPLKRNSTQSDRNETTIREPISDQAPTLPQLSAHSPLNQQTEMASTAQPMPNEPSFSTATPPASEAAESTPVKHPFLANIKTKRNSFQQRFAKPANVAPVDPIVAQAATIPPSAATPPPLIIPTRPPRKAATPEATGAASKSTKDSVIESLRAKRQAAFQSKASPPPASNPIDTTESEPATTETNATQPAAASPAPPTLVIPTRPPRKTNASGAAPKATKGSLMGSLKAKGQAAFQTKAAPATEPTAAQPDPAPSSTEPPALVIPTRPRRQQNTSEPVKAPGSFIGGLTARRKAAFKSKSTEPANSEPAIAESGPEPAAVTTVPHAAAPSALIIPTRPPRQAATPATSTPYRLPFLPAKRARQPSTPVPNAAALPAAMLAPVTLVYPPPSTNPLFQPLPTYGPTTLKNRIKWQLLQALSTIMSTLGISAIAAAFILRALVRAITRRIRRQKKQPRIFEREEKRRAELRRLDDLSWTKRELQAKSAFPEIANSVDLDSQSTIAAHNGYIPTEGGPDKFIVDVAYYARRVGLNSEEVRVQTEDGHVLTLWHVYDPREYTPMTRAQRMIRGPESIDEIRAPSRPIQGAKGGGEKLKQKYPLLLIPGLLQSAGIYCTNDEHSLAFWLCKQGYDVWLGNMRSGFKPEHIDLKRGDPKMWNWDIRHMATLDLPALTARVLSETSCEKLGLIAHSQGTAASLIAVSKLQRPSLGVHISVLCCLAPAAYAGPDLNKPHFKIMRAMSPSLARKTVGVKAFLPGLRLAQLAQGRVPQKYLGGPTYQIQKQLFGWTDERWDRGVRDRNFMFSPTVISATAMLWWLSSSGFAAHGSILAPKSQVQRELEEDLLQDYFRNLPSKISEDLATSLLEKHVNQPTQVESWFDERSPPMAFWAPGEDTLCDGQALINRFERGREPDARVLGATVLEDMGHLDVVWAVDVIEKVGTGLRDTVWKSLGKKERDIFRMPAGCEGVELWVDDRRVSEKEKEAEEEEAALYDISSGLYYLRAEGFASLDFLRRYGGTEYTRKEQGTRTGIWFSFNGFAQISGGLLAYGISTGVKKHGATIDSWEIVFLVIGLITVLVGCVFLYFMPDNQLNARFLTTQERLMALERIRKNQQGVGNKHFKMYQLKEALTDPMTWAFVSFALVADIPNGGISIFFSQLIVSFGYTSDQSLLYGTPGGAVEVVFLIVCGYLGDKLGRIVPVGMSGMVVSVVGMLLIVCLPLSRSGGRLAGYYLTQSSATGLVALLSLISSNVAGYTKKATVGALYLIPYCIGNIIGPRTFRPSGAPRYVPAEITIIVCYAVCVLEMAYIHWYYVQHNRESVAVRTQPEYTRGDKQEFLDLTDRENPEFVTMVGPSPHKPRRKVKKTSNGSEMSMAPLAPGGRPGGTRPSYPLAAFLWPARSSLSQWETLPLILMAVGLFRWAAGLWGFSGFQNPPMYGDYEAQRHWMEITTQLPVSQWYFHDLEWWGLDYPPLTAYHSWLLGKVGGVIDPSWFSLHASRGIEDPALKIFMRASVIVSEYLIYIPAAVIFVRRLTKLKGINSWNASIALTAILMQPGTILIDHVHFQYNTVMLGLVLASMSSVFAGRYMWSCVFFVLALGFKQMALYYAPAMFAYLLGVCIFPRINISRFLGIAVVTLVSFALLLLPLVLGALYDAHRGIDARPDLFGRFAPLPIFSEYSYLVNFKAWYYPIIQQLAQMVHRIFPFARGLFEDKVANFWCALNVIIKLKKYPSEQLQQASLLLTLAAITPPCFVIFAKPKKELLPLALSTTAWAFFLFSFQVHEKSVLLPLMPMTFLLAGKHGLSKSTRAWVGFANLLGVWTMFPLLQRVELRIPYYVLSLLWAYLLGLPPTSFAVYKQDEHATFAGFATTSIHMIFYLVMALWHVAEAILLPPTGKPDLWVVLNVGVGAFGFGICYLWCFVTLVGESGLLIFSKNEVKKAKSQ</sequence>
<dbReference type="EMBL" id="JH921428">
    <property type="protein sequence ID" value="EKD21019.1"/>
    <property type="molecule type" value="Genomic_DNA"/>
</dbReference>
<evidence type="ECO:0000256" key="7">
    <source>
        <dbReference type="ARBA" id="ARBA00022692"/>
    </source>
</evidence>
<feature type="region of interest" description="Disordered" evidence="12">
    <location>
        <begin position="273"/>
        <end position="483"/>
    </location>
</feature>
<evidence type="ECO:0000259" key="14">
    <source>
        <dbReference type="Pfam" id="PF04083"/>
    </source>
</evidence>
<dbReference type="Pfam" id="PF03155">
    <property type="entry name" value="Alg6_Alg8"/>
    <property type="match status" value="2"/>
</dbReference>
<feature type="region of interest" description="Disordered" evidence="12">
    <location>
        <begin position="1509"/>
        <end position="1544"/>
    </location>
</feature>
<feature type="compositionally biased region" description="Basic and acidic residues" evidence="12">
    <location>
        <begin position="175"/>
        <end position="185"/>
    </location>
</feature>
<feature type="transmembrane region" description="Helical" evidence="13">
    <location>
        <begin position="1331"/>
        <end position="1352"/>
    </location>
</feature>
<keyword evidence="8" id="KW-0256">Endoplasmic reticulum</keyword>
<dbReference type="Pfam" id="PF04083">
    <property type="entry name" value="Abhydro_lipase"/>
    <property type="match status" value="1"/>
</dbReference>
<dbReference type="Pfam" id="PF07690">
    <property type="entry name" value="MFS_1"/>
    <property type="match status" value="1"/>
</dbReference>
<feature type="transmembrane region" description="Helical" evidence="13">
    <location>
        <begin position="1764"/>
        <end position="1784"/>
    </location>
</feature>
<feature type="transmembrane region" description="Helical" evidence="13">
    <location>
        <begin position="1227"/>
        <end position="1247"/>
    </location>
</feature>
<feature type="transmembrane region" description="Helical" evidence="13">
    <location>
        <begin position="1702"/>
        <end position="1720"/>
    </location>
</feature>
<feature type="compositionally biased region" description="Polar residues" evidence="12">
    <location>
        <begin position="121"/>
        <end position="140"/>
    </location>
</feature>
<feature type="transmembrane region" description="Helical" evidence="13">
    <location>
        <begin position="1969"/>
        <end position="1987"/>
    </location>
</feature>
<evidence type="ECO:0000313" key="15">
    <source>
        <dbReference type="EMBL" id="EKD21019.1"/>
    </source>
</evidence>
<evidence type="ECO:0000256" key="13">
    <source>
        <dbReference type="SAM" id="Phobius"/>
    </source>
</evidence>
<feature type="compositionally biased region" description="Low complexity" evidence="12">
    <location>
        <begin position="503"/>
        <end position="514"/>
    </location>
</feature>
<feature type="transmembrane region" description="Helical" evidence="13">
    <location>
        <begin position="1993"/>
        <end position="2016"/>
    </location>
</feature>
<feature type="transmembrane region" description="Helical" evidence="13">
    <location>
        <begin position="1358"/>
        <end position="1381"/>
    </location>
</feature>
<feature type="transmembrane region" description="Helical" evidence="13">
    <location>
        <begin position="578"/>
        <end position="604"/>
    </location>
</feature>
<protein>
    <recommendedName>
        <fullName evidence="4">dolichyl-P-Glc:Man9GlcNAc2-PP-dolichol alpha-1,3-glucosyltransferase</fullName>
        <ecNumber evidence="4">2.4.1.267</ecNumber>
    </recommendedName>
    <alternativeName>
        <fullName evidence="11">Dol-P-Glc:Man(9)GlcNAc(2)-PP-Dol alpha-1,3-glucosyltransferase</fullName>
    </alternativeName>
</protein>
<dbReference type="InterPro" id="IPR011701">
    <property type="entry name" value="MFS"/>
</dbReference>
<dbReference type="STRING" id="1072389.K1Y783"/>
<feature type="compositionally biased region" description="Pro residues" evidence="12">
    <location>
        <begin position="278"/>
        <end position="289"/>
    </location>
</feature>
<evidence type="ECO:0000256" key="3">
    <source>
        <dbReference type="ARBA" id="ARBA00008715"/>
    </source>
</evidence>
<feature type="transmembrane region" description="Helical" evidence="13">
    <location>
        <begin position="1790"/>
        <end position="1813"/>
    </location>
</feature>
<feature type="compositionally biased region" description="Polar residues" evidence="12">
    <location>
        <begin position="335"/>
        <end position="352"/>
    </location>
</feature>
<feature type="transmembrane region" description="Helical" evidence="13">
    <location>
        <begin position="2023"/>
        <end position="2046"/>
    </location>
</feature>
<comment type="pathway">
    <text evidence="2">Protein modification; protein glycosylation.</text>
</comment>
<keyword evidence="10 13" id="KW-0472">Membrane</keyword>
<dbReference type="eggNOG" id="KOG2575">
    <property type="taxonomic scope" value="Eukaryota"/>
</dbReference>
<dbReference type="PANTHER" id="PTHR12413:SF1">
    <property type="entry name" value="DOLICHYL PYROPHOSPHATE MAN9GLCNAC2 ALPHA-1,3-GLUCOSYLTRANSFERASE"/>
    <property type="match status" value="1"/>
</dbReference>
<evidence type="ECO:0000256" key="8">
    <source>
        <dbReference type="ARBA" id="ARBA00022824"/>
    </source>
</evidence>
<dbReference type="GO" id="GO:0005789">
    <property type="term" value="C:endoplasmic reticulum membrane"/>
    <property type="evidence" value="ECO:0007669"/>
    <property type="project" value="UniProtKB-SubCell"/>
</dbReference>
<evidence type="ECO:0000256" key="4">
    <source>
        <dbReference type="ARBA" id="ARBA00011937"/>
    </source>
</evidence>
<feature type="compositionally biased region" description="Polar residues" evidence="12">
    <location>
        <begin position="1"/>
        <end position="17"/>
    </location>
</feature>
<feature type="region of interest" description="Disordered" evidence="12">
    <location>
        <begin position="1"/>
        <end position="238"/>
    </location>
</feature>
<keyword evidence="6 15" id="KW-0808">Transferase</keyword>
<reference evidence="15 16" key="1">
    <citation type="journal article" date="2012" name="BMC Genomics">
        <title>Sequencing the genome of Marssonina brunnea reveals fungus-poplar co-evolution.</title>
        <authorList>
            <person name="Zhu S."/>
            <person name="Cao Y.-Z."/>
            <person name="Jiang C."/>
            <person name="Tan B.-Y."/>
            <person name="Wang Z."/>
            <person name="Feng S."/>
            <person name="Zhang L."/>
            <person name="Su X.-H."/>
            <person name="Brejova B."/>
            <person name="Vinar T."/>
            <person name="Xu M."/>
            <person name="Wang M.-X."/>
            <person name="Zhang S.-G."/>
            <person name="Huang M.-R."/>
            <person name="Wu R."/>
            <person name="Zhou Y."/>
        </authorList>
    </citation>
    <scope>NUCLEOTIDE SEQUENCE [LARGE SCALE GENOMIC DNA]</scope>
    <source>
        <strain evidence="15 16">MB_m1</strain>
    </source>
</reference>
<comment type="subcellular location">
    <subcellularLocation>
        <location evidence="1">Endoplasmic reticulum membrane</location>
        <topology evidence="1">Multi-pass membrane protein</topology>
    </subcellularLocation>
</comment>
<dbReference type="SUPFAM" id="SSF53474">
    <property type="entry name" value="alpha/beta-Hydrolases"/>
    <property type="match status" value="1"/>
</dbReference>
<evidence type="ECO:0000313" key="16">
    <source>
        <dbReference type="Proteomes" id="UP000006753"/>
    </source>
</evidence>
<dbReference type="eggNOG" id="KOG2624">
    <property type="taxonomic scope" value="Eukaryota"/>
</dbReference>
<feature type="transmembrane region" description="Helical" evidence="13">
    <location>
        <begin position="1668"/>
        <end position="1690"/>
    </location>
</feature>
<feature type="compositionally biased region" description="Low complexity" evidence="12">
    <location>
        <begin position="401"/>
        <end position="414"/>
    </location>
</feature>
<feature type="transmembrane region" description="Helical" evidence="13">
    <location>
        <begin position="1732"/>
        <end position="1757"/>
    </location>
</feature>
<dbReference type="GO" id="GO:0006629">
    <property type="term" value="P:lipid metabolic process"/>
    <property type="evidence" value="ECO:0007669"/>
    <property type="project" value="InterPro"/>
</dbReference>
<evidence type="ECO:0000256" key="10">
    <source>
        <dbReference type="ARBA" id="ARBA00023136"/>
    </source>
</evidence>
<feature type="transmembrane region" description="Helical" evidence="13">
    <location>
        <begin position="1296"/>
        <end position="1319"/>
    </location>
</feature>
<feature type="compositionally biased region" description="Low complexity" evidence="12">
    <location>
        <begin position="109"/>
        <end position="120"/>
    </location>
</feature>
<dbReference type="GO" id="GO:0042281">
    <property type="term" value="F:dolichyl pyrophosphate Man9GlcNAc2 alpha-1,3-glucosyltransferase activity"/>
    <property type="evidence" value="ECO:0007669"/>
    <property type="project" value="UniProtKB-EC"/>
</dbReference>
<dbReference type="Gene3D" id="1.20.1250.20">
    <property type="entry name" value="MFS general substrate transporter like domains"/>
    <property type="match status" value="1"/>
</dbReference>
<accession>K1Y783</accession>
<dbReference type="InParanoid" id="K1Y783"/>
<feature type="compositionally biased region" description="Polar residues" evidence="12">
    <location>
        <begin position="188"/>
        <end position="225"/>
    </location>
</feature>
<keyword evidence="7 13" id="KW-0812">Transmembrane</keyword>
<feature type="transmembrane region" description="Helical" evidence="13">
    <location>
        <begin position="1922"/>
        <end position="1941"/>
    </location>
</feature>
<dbReference type="PANTHER" id="PTHR12413">
    <property type="entry name" value="DOLICHYL GLYCOSYLTRANSFERASE"/>
    <property type="match status" value="1"/>
</dbReference>
<dbReference type="EC" id="2.4.1.267" evidence="4"/>
<feature type="transmembrane region" description="Helical" evidence="13">
    <location>
        <begin position="1192"/>
        <end position="1215"/>
    </location>
</feature>
<keyword evidence="16" id="KW-1185">Reference proteome</keyword>
<dbReference type="eggNOG" id="KOG2533">
    <property type="taxonomic scope" value="Eukaryota"/>
</dbReference>
<dbReference type="InterPro" id="IPR004856">
    <property type="entry name" value="Glyco_trans_ALG6/ALG8"/>
</dbReference>
<comment type="similarity">
    <text evidence="3">Belongs to the ALG6/ALG8 glucosyltransferase family.</text>
</comment>
<dbReference type="InterPro" id="IPR036259">
    <property type="entry name" value="MFS_trans_sf"/>
</dbReference>
<evidence type="ECO:0000256" key="12">
    <source>
        <dbReference type="SAM" id="MobiDB-lite"/>
    </source>
</evidence>
<dbReference type="SUPFAM" id="SSF103473">
    <property type="entry name" value="MFS general substrate transporter"/>
    <property type="match status" value="1"/>
</dbReference>
<keyword evidence="5" id="KW-0328">Glycosyltransferase</keyword>
<dbReference type="OrthoDB" id="5589195at2759"/>
<proteinExistence type="inferred from homology"/>
<feature type="transmembrane region" description="Helical" evidence="13">
    <location>
        <begin position="1388"/>
        <end position="1408"/>
    </location>
</feature>
<feature type="region of interest" description="Disordered" evidence="12">
    <location>
        <begin position="495"/>
        <end position="515"/>
    </location>
</feature>
<evidence type="ECO:0000256" key="9">
    <source>
        <dbReference type="ARBA" id="ARBA00022989"/>
    </source>
</evidence>
<dbReference type="KEGG" id="mbe:MBM_00132"/>
<feature type="domain" description="Partial AB-hydrolase lipase" evidence="14">
    <location>
        <begin position="685"/>
        <end position="778"/>
    </location>
</feature>
<feature type="compositionally biased region" description="Polar residues" evidence="12">
    <location>
        <begin position="76"/>
        <end position="90"/>
    </location>
</feature>